<dbReference type="PANTHER" id="PTHR48084:SF4">
    <property type="entry name" value="2-OXOGLUTARATE OXIDOREDUCTASE SUBUNIT KORB"/>
    <property type="match status" value="1"/>
</dbReference>
<gene>
    <name evidence="4" type="ORF">METZ01_LOCUS10920</name>
</gene>
<dbReference type="Gene3D" id="3.40.50.970">
    <property type="match status" value="1"/>
</dbReference>
<dbReference type="InterPro" id="IPR051457">
    <property type="entry name" value="2-oxoacid:Fd_oxidoreductase"/>
</dbReference>
<name>A0A381NTV1_9ZZZZ</name>
<evidence type="ECO:0000259" key="2">
    <source>
        <dbReference type="Pfam" id="PF02775"/>
    </source>
</evidence>
<evidence type="ECO:0000259" key="3">
    <source>
        <dbReference type="Pfam" id="PF12367"/>
    </source>
</evidence>
<sequence length="262" mass="27962">MAMINRAEETGQPMENNVVVAGIGCSGNLVHLLEGDQPYGIHGIHGRSLPIALGVKMAQPNLNVVVVAGDGDFLSIGGEHIAPQAARNLNVCAVIMDNGVYGLTKGQSSPTTLEGAITSSTPYGKLETKTNPLELYLTLGVSYIASGFSGQPRPLSELISQGMNHPGFSIVHVQSPCTTYNDTFIELKGDLKNGIQPTLWDIPEDHDTSDRAAAHEILQEGGIPVGVLYNDTDRLSLDQSVVNTWEKANPKTVEQLLGAFEF</sequence>
<dbReference type="AlphaFoldDB" id="A0A381NTV1"/>
<dbReference type="GO" id="GO:0016625">
    <property type="term" value="F:oxidoreductase activity, acting on the aldehyde or oxo group of donors, iron-sulfur protein as acceptor"/>
    <property type="evidence" value="ECO:0007669"/>
    <property type="project" value="UniProtKB-ARBA"/>
</dbReference>
<evidence type="ECO:0000313" key="4">
    <source>
        <dbReference type="EMBL" id="SUZ58066.1"/>
    </source>
</evidence>
<feature type="domain" description="Pyruvate ferredoxin oxidoreductase beta subunit C-terminal" evidence="3">
    <location>
        <begin position="199"/>
        <end position="241"/>
    </location>
</feature>
<evidence type="ECO:0000256" key="1">
    <source>
        <dbReference type="ARBA" id="ARBA00023002"/>
    </source>
</evidence>
<dbReference type="GO" id="GO:0030976">
    <property type="term" value="F:thiamine pyrophosphate binding"/>
    <property type="evidence" value="ECO:0007669"/>
    <property type="project" value="InterPro"/>
</dbReference>
<keyword evidence="1" id="KW-0560">Oxidoreductase</keyword>
<dbReference type="InterPro" id="IPR032686">
    <property type="entry name" value="PFO_beta_C"/>
</dbReference>
<dbReference type="EMBL" id="UINC01000595">
    <property type="protein sequence ID" value="SUZ58066.1"/>
    <property type="molecule type" value="Genomic_DNA"/>
</dbReference>
<dbReference type="Pfam" id="PF02775">
    <property type="entry name" value="TPP_enzyme_C"/>
    <property type="match status" value="1"/>
</dbReference>
<feature type="domain" description="Thiamine pyrophosphate enzyme TPP-binding" evidence="2">
    <location>
        <begin position="38"/>
        <end position="173"/>
    </location>
</feature>
<evidence type="ECO:0008006" key="5">
    <source>
        <dbReference type="Google" id="ProtNLM"/>
    </source>
</evidence>
<dbReference type="Pfam" id="PF12367">
    <property type="entry name" value="PFO_beta_C"/>
    <property type="match status" value="1"/>
</dbReference>
<dbReference type="SUPFAM" id="SSF52518">
    <property type="entry name" value="Thiamin diphosphate-binding fold (THDP-binding)"/>
    <property type="match status" value="1"/>
</dbReference>
<accession>A0A381NTV1</accession>
<dbReference type="GO" id="GO:0045333">
    <property type="term" value="P:cellular respiration"/>
    <property type="evidence" value="ECO:0007669"/>
    <property type="project" value="UniProtKB-ARBA"/>
</dbReference>
<protein>
    <recommendedName>
        <fullName evidence="5">Thiamine pyrophosphate enzyme TPP-binding domain-containing protein</fullName>
    </recommendedName>
</protein>
<dbReference type="InterPro" id="IPR011766">
    <property type="entry name" value="TPP_enzyme_TPP-bd"/>
</dbReference>
<organism evidence="4">
    <name type="scientific">marine metagenome</name>
    <dbReference type="NCBI Taxonomy" id="408172"/>
    <lineage>
        <taxon>unclassified sequences</taxon>
        <taxon>metagenomes</taxon>
        <taxon>ecological metagenomes</taxon>
    </lineage>
</organism>
<reference evidence="4" key="1">
    <citation type="submission" date="2018-05" db="EMBL/GenBank/DDBJ databases">
        <authorList>
            <person name="Lanie J.A."/>
            <person name="Ng W.-L."/>
            <person name="Kazmierczak K.M."/>
            <person name="Andrzejewski T.M."/>
            <person name="Davidsen T.M."/>
            <person name="Wayne K.J."/>
            <person name="Tettelin H."/>
            <person name="Glass J.I."/>
            <person name="Rusch D."/>
            <person name="Podicherti R."/>
            <person name="Tsui H.-C.T."/>
            <person name="Winkler M.E."/>
        </authorList>
    </citation>
    <scope>NUCLEOTIDE SEQUENCE</scope>
</reference>
<proteinExistence type="predicted"/>
<dbReference type="InterPro" id="IPR029061">
    <property type="entry name" value="THDP-binding"/>
</dbReference>
<dbReference type="PANTHER" id="PTHR48084">
    <property type="entry name" value="2-OXOGLUTARATE OXIDOREDUCTASE SUBUNIT KORB-RELATED"/>
    <property type="match status" value="1"/>
</dbReference>